<organism evidence="1 2">
    <name type="scientific">Micromonospora vinacea</name>
    <dbReference type="NCBI Taxonomy" id="709878"/>
    <lineage>
        <taxon>Bacteria</taxon>
        <taxon>Bacillati</taxon>
        <taxon>Actinomycetota</taxon>
        <taxon>Actinomycetes</taxon>
        <taxon>Micromonosporales</taxon>
        <taxon>Micromonosporaceae</taxon>
        <taxon>Micromonospora</taxon>
    </lineage>
</organism>
<evidence type="ECO:0000313" key="2">
    <source>
        <dbReference type="Proteomes" id="UP000631791"/>
    </source>
</evidence>
<dbReference type="InterPro" id="IPR037883">
    <property type="entry name" value="Knr4/Smi1-like_sf"/>
</dbReference>
<comment type="caution">
    <text evidence="1">The sequence shown here is derived from an EMBL/GenBank/DDBJ whole genome shotgun (WGS) entry which is preliminary data.</text>
</comment>
<keyword evidence="2" id="KW-1185">Reference proteome</keyword>
<dbReference type="SUPFAM" id="SSF160631">
    <property type="entry name" value="SMI1/KNR4-like"/>
    <property type="match status" value="1"/>
</dbReference>
<accession>A0ABS0KA59</accession>
<reference evidence="1 2" key="1">
    <citation type="submission" date="2020-11" db="EMBL/GenBank/DDBJ databases">
        <title>Sequencing the genomes of 1000 actinobacteria strains.</title>
        <authorList>
            <person name="Klenk H.-P."/>
        </authorList>
    </citation>
    <scope>NUCLEOTIDE SEQUENCE [LARGE SCALE GENOMIC DNA]</scope>
    <source>
        <strain evidence="1 2">DSM 101695</strain>
    </source>
</reference>
<evidence type="ECO:0008006" key="3">
    <source>
        <dbReference type="Google" id="ProtNLM"/>
    </source>
</evidence>
<evidence type="ECO:0000313" key="1">
    <source>
        <dbReference type="EMBL" id="MBG6105529.1"/>
    </source>
</evidence>
<sequence length="226" mass="25740">MAAAGWRAWPPRLPDQPIFYPVLNRWYATKIAREWNVPAEGVGYVTRFDVRRSYLDRYQVQQAGGRDVLEYWIPAEELDDFNAHLVGAIIAEAEYRGPVDDEEFTDAEEALGRALPEAWRTYLQGESWFRRGWMTTEAYVWLNSPRETLEVHEAWDQATVTHPGIAIIGGDGSREQLVLDLRSDPAPVLLVDIASDGWDTAIRQADDVSQLIDRIEAGTFAFDLKD</sequence>
<gene>
    <name evidence="1" type="ORF">IW249_005943</name>
</gene>
<name>A0ABS0KA59_9ACTN</name>
<protein>
    <recommendedName>
        <fullName evidence="3">SMI1/KNR4 family protein</fullName>
    </recommendedName>
</protein>
<proteinExistence type="predicted"/>
<dbReference type="EMBL" id="JADOTY010000001">
    <property type="protein sequence ID" value="MBG6105529.1"/>
    <property type="molecule type" value="Genomic_DNA"/>
</dbReference>
<dbReference type="Proteomes" id="UP000631791">
    <property type="component" value="Unassembled WGS sequence"/>
</dbReference>
<dbReference type="Gene3D" id="3.40.1580.10">
    <property type="entry name" value="SMI1/KNR4-like"/>
    <property type="match status" value="1"/>
</dbReference>